<dbReference type="AlphaFoldDB" id="A0A265N867"/>
<dbReference type="PANTHER" id="PTHR35787">
    <property type="entry name" value="GLYCEROL UPTAKE OPERON ANTITERMINATOR REGULATORY PROTEIN"/>
    <property type="match status" value="1"/>
</dbReference>
<evidence type="ECO:0000313" key="3">
    <source>
        <dbReference type="Proteomes" id="UP000216498"/>
    </source>
</evidence>
<dbReference type="Proteomes" id="UP000216498">
    <property type="component" value="Unassembled WGS sequence"/>
</dbReference>
<dbReference type="PANTHER" id="PTHR35787:SF1">
    <property type="entry name" value="GLYCEROL UPTAKE OPERON ANTITERMINATOR REGULATORY PROTEIN"/>
    <property type="match status" value="1"/>
</dbReference>
<gene>
    <name evidence="2" type="ORF">CIL03_12885</name>
</gene>
<dbReference type="PIRSF" id="PIRSF016897">
    <property type="entry name" value="GlpP"/>
    <property type="match status" value="1"/>
</dbReference>
<dbReference type="SUPFAM" id="SSF110391">
    <property type="entry name" value="GlpP-like"/>
    <property type="match status" value="1"/>
</dbReference>
<keyword evidence="1" id="KW-0319">Glycerol metabolism</keyword>
<proteinExistence type="predicted"/>
<dbReference type="RefSeq" id="WP_094886284.1">
    <property type="nucleotide sequence ID" value="NZ_NPMS01000006.1"/>
</dbReference>
<dbReference type="OrthoDB" id="9799580at2"/>
<dbReference type="EMBL" id="NPMS01000006">
    <property type="protein sequence ID" value="OZU88027.1"/>
    <property type="molecule type" value="Genomic_DNA"/>
</dbReference>
<evidence type="ECO:0000256" key="1">
    <source>
        <dbReference type="PIRNR" id="PIRNR016897"/>
    </source>
</evidence>
<comment type="caution">
    <text evidence="2">The sequence shown here is derived from an EMBL/GenBank/DDBJ whole genome shotgun (WGS) entry which is preliminary data.</text>
</comment>
<evidence type="ECO:0000313" key="2">
    <source>
        <dbReference type="EMBL" id="OZU88027.1"/>
    </source>
</evidence>
<dbReference type="GO" id="GO:0001072">
    <property type="term" value="F:transcription antitermination factor activity, RNA binding"/>
    <property type="evidence" value="ECO:0007669"/>
    <property type="project" value="TreeGrafter"/>
</dbReference>
<reference evidence="2 3" key="1">
    <citation type="submission" date="2017-08" db="EMBL/GenBank/DDBJ databases">
        <title>Virgibacillus indicus sp. nov. and Virgibacillus profoundi sp. nov, two moderately halophilic bacteria isolated from marine sediment by using the Microfluidic Streak Plate.</title>
        <authorList>
            <person name="Xu B."/>
            <person name="Hu B."/>
            <person name="Wang J."/>
            <person name="Zhu Y."/>
            <person name="Huang L."/>
            <person name="Du W."/>
            <person name="Huang Y."/>
        </authorList>
    </citation>
    <scope>NUCLEOTIDE SEQUENCE [LARGE SCALE GENOMIC DNA]</scope>
    <source>
        <strain evidence="2 3">IO3-P2-C2</strain>
    </source>
</reference>
<comment type="function">
    <text evidence="1">Regulates expression of the glpD operon. In the presence of glycerol 3-phosphate (G3P) causes antitermination of transcription of glpD at the inverted repeat of the leader region to enhance its transcription. Binds and stabilizes glpD leader mRNA.</text>
</comment>
<dbReference type="GO" id="GO:0006071">
    <property type="term" value="P:glycerol metabolic process"/>
    <property type="evidence" value="ECO:0007669"/>
    <property type="project" value="UniProtKB-UniRule"/>
</dbReference>
<sequence>MNTPTGIIPAVRRMKDLEKALESRHEWIVILESRLGQLNGLVKYVKKAKKKVLLHIDLIKGLKADEYGVEYLAHEIKPDGIVTTRASVVELVKKRNILAIQRVFLLDSLSLENNIRIGNRYQPDSIELLPGKIPEVIETIREQTEIPIIASGLITTDEDIELALKAGAAAVSTSTKELWQV</sequence>
<keyword evidence="1" id="KW-0805">Transcription regulation</keyword>
<dbReference type="GO" id="GO:0003723">
    <property type="term" value="F:RNA binding"/>
    <property type="evidence" value="ECO:0007669"/>
    <property type="project" value="UniProtKB-KW"/>
</dbReference>
<keyword evidence="1" id="KW-0694">RNA-binding</keyword>
<protein>
    <recommendedName>
        <fullName evidence="1">Glycerol uptake operon antiterminator regulatory protein</fullName>
    </recommendedName>
</protein>
<dbReference type="InterPro" id="IPR006699">
    <property type="entry name" value="GlpP"/>
</dbReference>
<keyword evidence="1" id="KW-0804">Transcription</keyword>
<accession>A0A265N867</accession>
<dbReference type="Pfam" id="PF04309">
    <property type="entry name" value="G3P_antiterm"/>
    <property type="match status" value="1"/>
</dbReference>
<dbReference type="Gene3D" id="3.20.20.70">
    <property type="entry name" value="Aldolase class I"/>
    <property type="match status" value="1"/>
</dbReference>
<dbReference type="InterPro" id="IPR013785">
    <property type="entry name" value="Aldolase_TIM"/>
</dbReference>
<name>A0A265N867_9BACI</name>
<keyword evidence="3" id="KW-1185">Reference proteome</keyword>
<dbReference type="GO" id="GO:0045893">
    <property type="term" value="P:positive regulation of DNA-templated transcription"/>
    <property type="evidence" value="ECO:0007669"/>
    <property type="project" value="TreeGrafter"/>
</dbReference>
<organism evidence="2 3">
    <name type="scientific">Virgibacillus indicus</name>
    <dbReference type="NCBI Taxonomy" id="2024554"/>
    <lineage>
        <taxon>Bacteria</taxon>
        <taxon>Bacillati</taxon>
        <taxon>Bacillota</taxon>
        <taxon>Bacilli</taxon>
        <taxon>Bacillales</taxon>
        <taxon>Bacillaceae</taxon>
        <taxon>Virgibacillus</taxon>
    </lineage>
</organism>